<gene>
    <name evidence="2" type="ORF">LshimejAT787_0107680</name>
</gene>
<evidence type="ECO:0000256" key="1">
    <source>
        <dbReference type="SAM" id="Phobius"/>
    </source>
</evidence>
<keyword evidence="3" id="KW-1185">Reference proteome</keyword>
<organism evidence="2 3">
    <name type="scientific">Lyophyllum shimeji</name>
    <name type="common">Hon-shimeji</name>
    <name type="synonym">Tricholoma shimeji</name>
    <dbReference type="NCBI Taxonomy" id="47721"/>
    <lineage>
        <taxon>Eukaryota</taxon>
        <taxon>Fungi</taxon>
        <taxon>Dikarya</taxon>
        <taxon>Basidiomycota</taxon>
        <taxon>Agaricomycotina</taxon>
        <taxon>Agaricomycetes</taxon>
        <taxon>Agaricomycetidae</taxon>
        <taxon>Agaricales</taxon>
        <taxon>Tricholomatineae</taxon>
        <taxon>Lyophyllaceae</taxon>
        <taxon>Lyophyllum</taxon>
    </lineage>
</organism>
<protein>
    <recommendedName>
        <fullName evidence="4">Alpha/beta-hydrolase</fullName>
    </recommendedName>
</protein>
<dbReference type="PANTHER" id="PTHR37471">
    <property type="entry name" value="UNNAMED PRODUCT"/>
    <property type="match status" value="1"/>
</dbReference>
<evidence type="ECO:0008006" key="4">
    <source>
        <dbReference type="Google" id="ProtNLM"/>
    </source>
</evidence>
<reference evidence="2" key="1">
    <citation type="submission" date="2022-07" db="EMBL/GenBank/DDBJ databases">
        <title>The genome of Lyophyllum shimeji provides insight into the initial evolution of ectomycorrhizal fungal genome.</title>
        <authorList>
            <person name="Kobayashi Y."/>
            <person name="Shibata T."/>
            <person name="Hirakawa H."/>
            <person name="Shigenobu S."/>
            <person name="Nishiyama T."/>
            <person name="Yamada A."/>
            <person name="Hasebe M."/>
            <person name="Kawaguchi M."/>
        </authorList>
    </citation>
    <scope>NUCLEOTIDE SEQUENCE</scope>
    <source>
        <strain evidence="2">AT787</strain>
    </source>
</reference>
<dbReference type="PANTHER" id="PTHR37471:SF1">
    <property type="entry name" value="AB HYDROLASE-1 DOMAIN-CONTAINING PROTEIN"/>
    <property type="match status" value="1"/>
</dbReference>
<evidence type="ECO:0000313" key="2">
    <source>
        <dbReference type="EMBL" id="GLB33884.1"/>
    </source>
</evidence>
<comment type="caution">
    <text evidence="2">The sequence shown here is derived from an EMBL/GenBank/DDBJ whole genome shotgun (WGS) entry which is preliminary data.</text>
</comment>
<dbReference type="Proteomes" id="UP001063166">
    <property type="component" value="Unassembled WGS sequence"/>
</dbReference>
<accession>A0A9P3PE90</accession>
<dbReference type="OrthoDB" id="6431331at2759"/>
<keyword evidence="1" id="KW-0472">Membrane</keyword>
<dbReference type="InterPro" id="IPR029058">
    <property type="entry name" value="AB_hydrolase_fold"/>
</dbReference>
<feature type="transmembrane region" description="Helical" evidence="1">
    <location>
        <begin position="50"/>
        <end position="72"/>
    </location>
</feature>
<feature type="transmembrane region" description="Helical" evidence="1">
    <location>
        <begin position="15"/>
        <end position="38"/>
    </location>
</feature>
<evidence type="ECO:0000313" key="3">
    <source>
        <dbReference type="Proteomes" id="UP001063166"/>
    </source>
</evidence>
<dbReference type="Gene3D" id="3.40.50.1820">
    <property type="entry name" value="alpha/beta hydrolase"/>
    <property type="match status" value="1"/>
</dbReference>
<name>A0A9P3PE90_LYOSH</name>
<proteinExistence type="predicted"/>
<keyword evidence="1" id="KW-1133">Transmembrane helix</keyword>
<feature type="transmembrane region" description="Helical" evidence="1">
    <location>
        <begin position="222"/>
        <end position="244"/>
    </location>
</feature>
<dbReference type="AlphaFoldDB" id="A0A9P3PE90"/>
<dbReference type="SUPFAM" id="SSF53474">
    <property type="entry name" value="alpha/beta-Hydrolases"/>
    <property type="match status" value="1"/>
</dbReference>
<dbReference type="EMBL" id="BRPK01000001">
    <property type="protein sequence ID" value="GLB33884.1"/>
    <property type="molecule type" value="Genomic_DNA"/>
</dbReference>
<sequence length="534" mass="61534">MDIAELPVPLRQRTLSFYAVLILLVIPLWSTLPLSWGFVIFSTFSRRITIFAWPGPLFAVALCEVLFSIYYFHLSRIISRRAALGAEDPLEIQAAFKRLLQCGLADLPEDGGDEESPRAGSPQEDIIALEPNDRRAVDFRNALRSWFCNAPWSTIKAHEVRQWIYWSIYNADLPPLESLPAAQKAVLKRALELLEKRCGCVFREGSNPAIRPMRLTLDKINILWRPFTFYLILHLVNSFLRIWYKTRWNARFDHHNGLEYFIRMPKHWDPANSPRPIVFIHGLGLGLLQYNAVIRHLFQQFTDRPLLVLLQPQISQHIFHPRYLKPMSRHETADRLAQLLEHLGWVHSGGTGRNEKSDTEDEKEVAHSLLGGKKKGVTMLSHSNGSYTHAWMLKGHPKLISRSCFVDPVTFCSWEGDVCFNFLYRQPKTAMELLMHYFVATELGVANLLHRHFSWTSNTLWFEEIPNARDRTKAFFLLGGKDAIVNAQRVKRYLTSHGVKQGIWYDPDGSHGQALLPGSRGHVEILRWVREADT</sequence>
<keyword evidence="1" id="KW-0812">Transmembrane</keyword>